<reference evidence="2" key="1">
    <citation type="submission" date="2025-08" db="UniProtKB">
        <authorList>
            <consortium name="Ensembl"/>
        </authorList>
    </citation>
    <scope>IDENTIFICATION</scope>
</reference>
<accession>A0A8C4NGT4</accession>
<protein>
    <recommendedName>
        <fullName evidence="1">PH domain-containing protein</fullName>
    </recommendedName>
</protein>
<organism evidence="2 3">
    <name type="scientific">Eptatretus burgeri</name>
    <name type="common">Inshore hagfish</name>
    <dbReference type="NCBI Taxonomy" id="7764"/>
    <lineage>
        <taxon>Eukaryota</taxon>
        <taxon>Metazoa</taxon>
        <taxon>Chordata</taxon>
        <taxon>Craniata</taxon>
        <taxon>Vertebrata</taxon>
        <taxon>Cyclostomata</taxon>
        <taxon>Myxini</taxon>
        <taxon>Myxiniformes</taxon>
        <taxon>Myxinidae</taxon>
        <taxon>Eptatretinae</taxon>
        <taxon>Eptatretus</taxon>
    </lineage>
</organism>
<reference evidence="2" key="2">
    <citation type="submission" date="2025-09" db="UniProtKB">
        <authorList>
            <consortium name="Ensembl"/>
        </authorList>
    </citation>
    <scope>IDENTIFICATION</scope>
</reference>
<dbReference type="SUPFAM" id="SSF50729">
    <property type="entry name" value="PH domain-like"/>
    <property type="match status" value="1"/>
</dbReference>
<dbReference type="AlphaFoldDB" id="A0A8C4NGT4"/>
<sequence>MACRRKTWMDASIRLGRTAIYVKEMQGPWVSKQSTAKNWVEVVLQGAHVVAGSNHSAKKNIIQLTTADKDVYLLHNEKEDVCKEWISSIQAVISQLRCDELTTETEAVVEEKHVLPSRRIIWPVTRSNSNTETMDRHSIKNKLRKFIVRRPTRQILEAKGIIKGFWVPPAHVMPERVLHHTKVCPSLCTSHRQKRFENGWDLQSEWKLGHDTKVEIHRRSW</sequence>
<dbReference type="PROSITE" id="PS50003">
    <property type="entry name" value="PH_DOMAIN"/>
    <property type="match status" value="1"/>
</dbReference>
<proteinExistence type="predicted"/>
<evidence type="ECO:0000313" key="3">
    <source>
        <dbReference type="Proteomes" id="UP000694388"/>
    </source>
</evidence>
<evidence type="ECO:0000259" key="1">
    <source>
        <dbReference type="PROSITE" id="PS50003"/>
    </source>
</evidence>
<dbReference type="Gene3D" id="2.30.29.30">
    <property type="entry name" value="Pleckstrin-homology domain (PH domain)/Phosphotyrosine-binding domain (PTB)"/>
    <property type="match status" value="1"/>
</dbReference>
<evidence type="ECO:0000313" key="2">
    <source>
        <dbReference type="Ensembl" id="ENSEBUP00000004039.1"/>
    </source>
</evidence>
<name>A0A8C4NGT4_EPTBU</name>
<dbReference type="Proteomes" id="UP000694388">
    <property type="component" value="Unplaced"/>
</dbReference>
<keyword evidence="3" id="KW-1185">Reference proteome</keyword>
<dbReference type="Ensembl" id="ENSEBUT00000004452.1">
    <property type="protein sequence ID" value="ENSEBUP00000004039.1"/>
    <property type="gene ID" value="ENSEBUG00000002878.1"/>
</dbReference>
<dbReference type="InterPro" id="IPR001849">
    <property type="entry name" value="PH_domain"/>
</dbReference>
<feature type="domain" description="PH" evidence="1">
    <location>
        <begin position="1"/>
        <end position="94"/>
    </location>
</feature>
<dbReference type="InterPro" id="IPR011993">
    <property type="entry name" value="PH-like_dom_sf"/>
</dbReference>
<dbReference type="GeneTree" id="ENSGT00950000182860"/>